<evidence type="ECO:0000313" key="3">
    <source>
        <dbReference type="Proteomes" id="UP000245624"/>
    </source>
</evidence>
<gene>
    <name evidence="2" type="ORF">DLJ74_05570</name>
</gene>
<dbReference type="InterPro" id="IPR036457">
    <property type="entry name" value="PPM-type-like_dom_sf"/>
</dbReference>
<dbReference type="Proteomes" id="UP000245624">
    <property type="component" value="Unassembled WGS sequence"/>
</dbReference>
<accession>A0A317L1P8</accession>
<dbReference type="SMART" id="SM00331">
    <property type="entry name" value="PP2C_SIG"/>
    <property type="match status" value="1"/>
</dbReference>
<sequence length="253" mass="28423">MPFITAYKTEQGLAKQANQDALMIKTARTKNGQVGLFVVCDGMGGLSEGEIASKMLVEGLANWFEQTLPILLQSDQEDIPLHLTNKIEHLNQQLIQYGEQHQLKMGSTLTAIFIINQSYYTFQVGDSRAYLLSDDIYQLTKDQTLVAREVERGMITLEEAKSHPKKHVLLQCIGIQSTIEVVKTSGLLTGGELLLLCTDGFYQKLTEREIKDRITTYSTFSKENMESAIMSLVQNLRDREETDDITAVLVNIV</sequence>
<dbReference type="AlphaFoldDB" id="A0A317L1P8"/>
<name>A0A317L1P8_9BACI</name>
<dbReference type="InterPro" id="IPR015655">
    <property type="entry name" value="PP2C"/>
</dbReference>
<dbReference type="EMBL" id="QGTD01000005">
    <property type="protein sequence ID" value="PWU69443.1"/>
    <property type="molecule type" value="Genomic_DNA"/>
</dbReference>
<keyword evidence="3" id="KW-1185">Reference proteome</keyword>
<dbReference type="Pfam" id="PF13672">
    <property type="entry name" value="PP2C_2"/>
    <property type="match status" value="1"/>
</dbReference>
<proteinExistence type="predicted"/>
<dbReference type="CDD" id="cd00143">
    <property type="entry name" value="PP2Cc"/>
    <property type="match status" value="1"/>
</dbReference>
<evidence type="ECO:0000313" key="2">
    <source>
        <dbReference type="EMBL" id="PWU69443.1"/>
    </source>
</evidence>
<protein>
    <submittedName>
        <fullName evidence="2">Serine/threonine-protein phosphatase</fullName>
    </submittedName>
</protein>
<dbReference type="PROSITE" id="PS51746">
    <property type="entry name" value="PPM_2"/>
    <property type="match status" value="1"/>
</dbReference>
<dbReference type="GO" id="GO:0004722">
    <property type="term" value="F:protein serine/threonine phosphatase activity"/>
    <property type="evidence" value="ECO:0007669"/>
    <property type="project" value="InterPro"/>
</dbReference>
<reference evidence="2 3" key="1">
    <citation type="submission" date="2018-05" db="EMBL/GenBank/DDBJ databases">
        <title>Genomic analysis of Gracilibacillus dipsosauri DD1 reveals novel features of a salt-tolerant amylase.</title>
        <authorList>
            <person name="Deutch C.E."/>
            <person name="Yang S."/>
        </authorList>
    </citation>
    <scope>NUCLEOTIDE SEQUENCE [LARGE SCALE GENOMIC DNA]</scope>
    <source>
        <strain evidence="2 3">DD1</strain>
    </source>
</reference>
<dbReference type="SUPFAM" id="SSF81606">
    <property type="entry name" value="PP2C-like"/>
    <property type="match status" value="1"/>
</dbReference>
<dbReference type="InterPro" id="IPR001932">
    <property type="entry name" value="PPM-type_phosphatase-like_dom"/>
</dbReference>
<comment type="caution">
    <text evidence="2">The sequence shown here is derived from an EMBL/GenBank/DDBJ whole genome shotgun (WGS) entry which is preliminary data.</text>
</comment>
<dbReference type="RefSeq" id="WP_109983682.1">
    <property type="nucleotide sequence ID" value="NZ_QGTD01000005.1"/>
</dbReference>
<dbReference type="Gene3D" id="3.60.40.10">
    <property type="entry name" value="PPM-type phosphatase domain"/>
    <property type="match status" value="1"/>
</dbReference>
<evidence type="ECO:0000259" key="1">
    <source>
        <dbReference type="PROSITE" id="PS51746"/>
    </source>
</evidence>
<dbReference type="PANTHER" id="PTHR47992">
    <property type="entry name" value="PROTEIN PHOSPHATASE"/>
    <property type="match status" value="1"/>
</dbReference>
<dbReference type="SMART" id="SM00332">
    <property type="entry name" value="PP2Cc"/>
    <property type="match status" value="1"/>
</dbReference>
<dbReference type="OrthoDB" id="9801841at2"/>
<organism evidence="2 3">
    <name type="scientific">Gracilibacillus dipsosauri</name>
    <dbReference type="NCBI Taxonomy" id="178340"/>
    <lineage>
        <taxon>Bacteria</taxon>
        <taxon>Bacillati</taxon>
        <taxon>Bacillota</taxon>
        <taxon>Bacilli</taxon>
        <taxon>Bacillales</taxon>
        <taxon>Bacillaceae</taxon>
        <taxon>Gracilibacillus</taxon>
    </lineage>
</organism>
<feature type="domain" description="PPM-type phosphatase" evidence="1">
    <location>
        <begin position="4"/>
        <end position="252"/>
    </location>
</feature>